<dbReference type="GO" id="GO:0005886">
    <property type="term" value="C:plasma membrane"/>
    <property type="evidence" value="ECO:0007669"/>
    <property type="project" value="UniProtKB-SubCell"/>
</dbReference>
<dbReference type="InterPro" id="IPR023271">
    <property type="entry name" value="Aquaporin-like"/>
</dbReference>
<dbReference type="Gene3D" id="1.20.1080.10">
    <property type="entry name" value="Glycerol uptake facilitator protein"/>
    <property type="match status" value="1"/>
</dbReference>
<dbReference type="PANTHER" id="PTHR19139:SF199">
    <property type="entry name" value="MIP17260P"/>
    <property type="match status" value="1"/>
</dbReference>
<comment type="caution">
    <text evidence="10">The sequence shown here is derived from an EMBL/GenBank/DDBJ whole genome shotgun (WGS) entry which is preliminary data.</text>
</comment>
<feature type="transmembrane region" description="Helical" evidence="9">
    <location>
        <begin position="229"/>
        <end position="252"/>
    </location>
</feature>
<dbReference type="Proteomes" id="UP000307173">
    <property type="component" value="Unassembled WGS sequence"/>
</dbReference>
<comment type="similarity">
    <text evidence="2 8">Belongs to the MIP/aquaporin (TC 1.A.8) family.</text>
</comment>
<accession>A0A4T0X462</accession>
<dbReference type="InterPro" id="IPR022357">
    <property type="entry name" value="MIP_CS"/>
</dbReference>
<comment type="subcellular location">
    <subcellularLocation>
        <location evidence="1">Cell membrane</location>
        <topology evidence="1">Multi-pass membrane protein</topology>
    </subcellularLocation>
</comment>
<dbReference type="GO" id="GO:0015250">
    <property type="term" value="F:water channel activity"/>
    <property type="evidence" value="ECO:0007669"/>
    <property type="project" value="TreeGrafter"/>
</dbReference>
<dbReference type="AlphaFoldDB" id="A0A4T0X462"/>
<dbReference type="EMBL" id="SELW01000170">
    <property type="protein sequence ID" value="TID30179.1"/>
    <property type="molecule type" value="Genomic_DNA"/>
</dbReference>
<dbReference type="InterPro" id="IPR034294">
    <property type="entry name" value="Aquaporin_transptr"/>
</dbReference>
<evidence type="ECO:0000256" key="7">
    <source>
        <dbReference type="ARBA" id="ARBA00023136"/>
    </source>
</evidence>
<evidence type="ECO:0000256" key="8">
    <source>
        <dbReference type="RuleBase" id="RU000477"/>
    </source>
</evidence>
<evidence type="ECO:0000256" key="9">
    <source>
        <dbReference type="SAM" id="Phobius"/>
    </source>
</evidence>
<proteinExistence type="inferred from homology"/>
<feature type="transmembrane region" description="Helical" evidence="9">
    <location>
        <begin position="74"/>
        <end position="93"/>
    </location>
</feature>
<dbReference type="OrthoDB" id="3222at2759"/>
<evidence type="ECO:0000313" key="11">
    <source>
        <dbReference type="Proteomes" id="UP000307173"/>
    </source>
</evidence>
<keyword evidence="4" id="KW-1003">Cell membrane</keyword>
<evidence type="ECO:0000256" key="5">
    <source>
        <dbReference type="ARBA" id="ARBA00022692"/>
    </source>
</evidence>
<keyword evidence="7 9" id="KW-0472">Membrane</keyword>
<keyword evidence="5 8" id="KW-0812">Transmembrane</keyword>
<evidence type="ECO:0000256" key="6">
    <source>
        <dbReference type="ARBA" id="ARBA00022989"/>
    </source>
</evidence>
<feature type="transmembrane region" description="Helical" evidence="9">
    <location>
        <begin position="120"/>
        <end position="141"/>
    </location>
</feature>
<dbReference type="PROSITE" id="PS00221">
    <property type="entry name" value="MIP"/>
    <property type="match status" value="1"/>
</dbReference>
<protein>
    <recommendedName>
        <fullName evidence="12">Aquaporin</fullName>
    </recommendedName>
</protein>
<dbReference type="InterPro" id="IPR000425">
    <property type="entry name" value="MIP"/>
</dbReference>
<evidence type="ECO:0008006" key="12">
    <source>
        <dbReference type="Google" id="ProtNLM"/>
    </source>
</evidence>
<evidence type="ECO:0000256" key="1">
    <source>
        <dbReference type="ARBA" id="ARBA00004651"/>
    </source>
</evidence>
<dbReference type="Pfam" id="PF00230">
    <property type="entry name" value="MIP"/>
    <property type="match status" value="1"/>
</dbReference>
<reference evidence="10 11" key="1">
    <citation type="journal article" date="2019" name="Front. Genet.">
        <title>Whole-Genome Sequencing of the Opportunistic Yeast Pathogen Candida inconspicua Uncovers Its Hybrid Origin.</title>
        <authorList>
            <person name="Mixao V."/>
            <person name="Hansen A.P."/>
            <person name="Saus E."/>
            <person name="Boekhout T."/>
            <person name="Lass-Florl C."/>
            <person name="Gabaldon T."/>
        </authorList>
    </citation>
    <scope>NUCLEOTIDE SEQUENCE [LARGE SCALE GENOMIC DNA]</scope>
    <source>
        <strain evidence="10 11">CBS 180</strain>
    </source>
</reference>
<dbReference type="SUPFAM" id="SSF81338">
    <property type="entry name" value="Aquaporin-like"/>
    <property type="match status" value="1"/>
</dbReference>
<feature type="transmembrane region" description="Helical" evidence="9">
    <location>
        <begin position="32"/>
        <end position="54"/>
    </location>
</feature>
<feature type="transmembrane region" description="Helical" evidence="9">
    <location>
        <begin position="187"/>
        <end position="209"/>
    </location>
</feature>
<evidence type="ECO:0000256" key="4">
    <source>
        <dbReference type="ARBA" id="ARBA00022475"/>
    </source>
</evidence>
<evidence type="ECO:0000313" key="10">
    <source>
        <dbReference type="EMBL" id="TID30179.1"/>
    </source>
</evidence>
<dbReference type="PRINTS" id="PR00783">
    <property type="entry name" value="MINTRINSICP"/>
</dbReference>
<keyword evidence="11" id="KW-1185">Reference proteome</keyword>
<name>A0A4T0X462_9ASCO</name>
<feature type="transmembrane region" description="Helical" evidence="9">
    <location>
        <begin position="161"/>
        <end position="180"/>
    </location>
</feature>
<gene>
    <name evidence="10" type="ORF">CANINC_001186</name>
</gene>
<keyword evidence="3 8" id="KW-0813">Transport</keyword>
<dbReference type="PANTHER" id="PTHR19139">
    <property type="entry name" value="AQUAPORIN TRANSPORTER"/>
    <property type="match status" value="1"/>
</dbReference>
<sequence length="266" mass="28015">MDAEQGLGYSANAPPQGKLASTRSFFKLQGSLLNLFYVVSGEFIGTFIFLWTAYMIASAANLDDYVDGSSAAKTIMIAFGFGFGVMIGIAVSAKVSGGNLNPAVTLTLIGVRAVAPIKGFCMMCSQIIAGMAAGGAASAMAPGPVTFANSLGNGCSKGRGLMIEAFATTLLCITVLMSVVEKSALNDFASVMIGISLFLGHLICINYTGAGINPARSLGAAVAKRSFPVYFWIYWIGPIIGSLIAIGIWYFWSLVKVEEEEYEKIE</sequence>
<keyword evidence="6 9" id="KW-1133">Transmembrane helix</keyword>
<organism evidence="10 11">
    <name type="scientific">Pichia inconspicua</name>
    <dbReference type="NCBI Taxonomy" id="52247"/>
    <lineage>
        <taxon>Eukaryota</taxon>
        <taxon>Fungi</taxon>
        <taxon>Dikarya</taxon>
        <taxon>Ascomycota</taxon>
        <taxon>Saccharomycotina</taxon>
        <taxon>Pichiomycetes</taxon>
        <taxon>Pichiales</taxon>
        <taxon>Pichiaceae</taxon>
        <taxon>Pichia</taxon>
    </lineage>
</organism>
<evidence type="ECO:0000256" key="3">
    <source>
        <dbReference type="ARBA" id="ARBA00022448"/>
    </source>
</evidence>
<evidence type="ECO:0000256" key="2">
    <source>
        <dbReference type="ARBA" id="ARBA00006175"/>
    </source>
</evidence>
<dbReference type="STRING" id="52247.A0A4T0X462"/>